<evidence type="ECO:0008006" key="8">
    <source>
        <dbReference type="Google" id="ProtNLM"/>
    </source>
</evidence>
<protein>
    <recommendedName>
        <fullName evidence="8">Major facilitator superfamily (MFS) profile domain-containing protein</fullName>
    </recommendedName>
</protein>
<dbReference type="Pfam" id="PF25788">
    <property type="entry name" value="Ig_Rha78A_N"/>
    <property type="match status" value="1"/>
</dbReference>
<evidence type="ECO:0000256" key="3">
    <source>
        <dbReference type="ARBA" id="ARBA00022989"/>
    </source>
</evidence>
<evidence type="ECO:0000313" key="6">
    <source>
        <dbReference type="EMBL" id="KAL2816424.1"/>
    </source>
</evidence>
<dbReference type="Gene3D" id="1.20.1250.20">
    <property type="entry name" value="MFS general substrate transporter like domains"/>
    <property type="match status" value="1"/>
</dbReference>
<proteinExistence type="predicted"/>
<evidence type="ECO:0000313" key="7">
    <source>
        <dbReference type="Proteomes" id="UP001610335"/>
    </source>
</evidence>
<keyword evidence="2 5" id="KW-0812">Transmembrane</keyword>
<organism evidence="6 7">
    <name type="scientific">Aspergillus cavernicola</name>
    <dbReference type="NCBI Taxonomy" id="176166"/>
    <lineage>
        <taxon>Eukaryota</taxon>
        <taxon>Fungi</taxon>
        <taxon>Dikarya</taxon>
        <taxon>Ascomycota</taxon>
        <taxon>Pezizomycotina</taxon>
        <taxon>Eurotiomycetes</taxon>
        <taxon>Eurotiomycetidae</taxon>
        <taxon>Eurotiales</taxon>
        <taxon>Aspergillaceae</taxon>
        <taxon>Aspergillus</taxon>
        <taxon>Aspergillus subgen. Nidulantes</taxon>
    </lineage>
</organism>
<feature type="transmembrane region" description="Helical" evidence="5">
    <location>
        <begin position="52"/>
        <end position="70"/>
    </location>
</feature>
<evidence type="ECO:0000256" key="1">
    <source>
        <dbReference type="ARBA" id="ARBA00004370"/>
    </source>
</evidence>
<evidence type="ECO:0000256" key="5">
    <source>
        <dbReference type="SAM" id="Phobius"/>
    </source>
</evidence>
<accession>A0ABR4HLS0</accession>
<dbReference type="InterPro" id="IPR036259">
    <property type="entry name" value="MFS_trans_sf"/>
</dbReference>
<sequence length="154" mass="16663">MGGLNAMQSYLEYFDMKSASSSTRFVFAIYGIGSIAAVSFCRPLNNWFGRRAALFVGSLIVILGACVAGASKMHGMFLGGEHVGSTHAPPTFEHQPTGFVLGHSRPCLSWRFLATDDGKYPNDWEQAAYEIEISSIGSVLEVFYAKSAVSLLVP</sequence>
<comment type="subcellular location">
    <subcellularLocation>
        <location evidence="1">Membrane</location>
    </subcellularLocation>
</comment>
<dbReference type="Proteomes" id="UP001610335">
    <property type="component" value="Unassembled WGS sequence"/>
</dbReference>
<dbReference type="SUPFAM" id="SSF103473">
    <property type="entry name" value="MFS general substrate transporter"/>
    <property type="match status" value="1"/>
</dbReference>
<keyword evidence="4 5" id="KW-0472">Membrane</keyword>
<keyword evidence="3 5" id="KW-1133">Transmembrane helix</keyword>
<keyword evidence="7" id="KW-1185">Reference proteome</keyword>
<dbReference type="EMBL" id="JBFXLS010000101">
    <property type="protein sequence ID" value="KAL2816424.1"/>
    <property type="molecule type" value="Genomic_DNA"/>
</dbReference>
<feature type="transmembrane region" description="Helical" evidence="5">
    <location>
        <begin position="21"/>
        <end position="40"/>
    </location>
</feature>
<dbReference type="Pfam" id="PF00083">
    <property type="entry name" value="Sugar_tr"/>
    <property type="match status" value="1"/>
</dbReference>
<dbReference type="InterPro" id="IPR005828">
    <property type="entry name" value="MFS_sugar_transport-like"/>
</dbReference>
<name>A0ABR4HLS0_9EURO</name>
<evidence type="ECO:0000256" key="4">
    <source>
        <dbReference type="ARBA" id="ARBA00023136"/>
    </source>
</evidence>
<gene>
    <name evidence="6" type="ORF">BDW59DRAFT_166360</name>
</gene>
<evidence type="ECO:0000256" key="2">
    <source>
        <dbReference type="ARBA" id="ARBA00022692"/>
    </source>
</evidence>
<comment type="caution">
    <text evidence="6">The sequence shown here is derived from an EMBL/GenBank/DDBJ whole genome shotgun (WGS) entry which is preliminary data.</text>
</comment>
<reference evidence="6 7" key="1">
    <citation type="submission" date="2024-07" db="EMBL/GenBank/DDBJ databases">
        <title>Section-level genome sequencing and comparative genomics of Aspergillus sections Usti and Cavernicolus.</title>
        <authorList>
            <consortium name="Lawrence Berkeley National Laboratory"/>
            <person name="Nybo J.L."/>
            <person name="Vesth T.C."/>
            <person name="Theobald S."/>
            <person name="Frisvad J.C."/>
            <person name="Larsen T.O."/>
            <person name="Kjaerboelling I."/>
            <person name="Rothschild-Mancinelli K."/>
            <person name="Lyhne E.K."/>
            <person name="Kogle M.E."/>
            <person name="Barry K."/>
            <person name="Clum A."/>
            <person name="Na H."/>
            <person name="Ledsgaard L."/>
            <person name="Lin J."/>
            <person name="Lipzen A."/>
            <person name="Kuo A."/>
            <person name="Riley R."/>
            <person name="Mondo S."/>
            <person name="LaButti K."/>
            <person name="Haridas S."/>
            <person name="Pangalinan J."/>
            <person name="Salamov A.A."/>
            <person name="Simmons B.A."/>
            <person name="Magnuson J.K."/>
            <person name="Chen J."/>
            <person name="Drula E."/>
            <person name="Henrissat B."/>
            <person name="Wiebenga A."/>
            <person name="Lubbers R.J."/>
            <person name="Gomes A.C."/>
            <person name="Makela M.R."/>
            <person name="Stajich J."/>
            <person name="Grigoriev I.V."/>
            <person name="Mortensen U.H."/>
            <person name="De vries R.P."/>
            <person name="Baker S.E."/>
            <person name="Andersen M.R."/>
        </authorList>
    </citation>
    <scope>NUCLEOTIDE SEQUENCE [LARGE SCALE GENOMIC DNA]</scope>
    <source>
        <strain evidence="6 7">CBS 600.67</strain>
    </source>
</reference>